<keyword evidence="3 10" id="KW-0732">Signal</keyword>
<comment type="caution">
    <text evidence="12">The sequence shown here is derived from an EMBL/GenBank/DDBJ whole genome shotgun (WGS) entry which is preliminary data.</text>
</comment>
<keyword evidence="5" id="KW-0788">Thiol protease</keyword>
<dbReference type="GO" id="GO:0004197">
    <property type="term" value="F:cysteine-type endopeptidase activity"/>
    <property type="evidence" value="ECO:0007669"/>
    <property type="project" value="InterPro"/>
</dbReference>
<evidence type="ECO:0000256" key="8">
    <source>
        <dbReference type="PIRSR" id="PIRSR019663-1"/>
    </source>
</evidence>
<evidence type="ECO:0000313" key="12">
    <source>
        <dbReference type="EMBL" id="KAK4804576.1"/>
    </source>
</evidence>
<keyword evidence="6" id="KW-1015">Disulfide bond</keyword>
<feature type="active site" evidence="8">
    <location>
        <position position="159"/>
    </location>
</feature>
<evidence type="ECO:0000256" key="6">
    <source>
        <dbReference type="ARBA" id="ARBA00023157"/>
    </source>
</evidence>
<keyword evidence="4" id="KW-0378">Hydrolase</keyword>
<gene>
    <name evidence="12" type="ORF">SAY86_004393</name>
</gene>
<reference evidence="12 13" key="1">
    <citation type="journal article" date="2023" name="Hortic Res">
        <title>Pangenome of water caltrop reveals structural variations and asymmetric subgenome divergence after allopolyploidization.</title>
        <authorList>
            <person name="Zhang X."/>
            <person name="Chen Y."/>
            <person name="Wang L."/>
            <person name="Yuan Y."/>
            <person name="Fang M."/>
            <person name="Shi L."/>
            <person name="Lu R."/>
            <person name="Comes H.P."/>
            <person name="Ma Y."/>
            <person name="Chen Y."/>
            <person name="Huang G."/>
            <person name="Zhou Y."/>
            <person name="Zheng Z."/>
            <person name="Qiu Y."/>
        </authorList>
    </citation>
    <scope>NUCLEOTIDE SEQUENCE [LARGE SCALE GENOMIC DNA]</scope>
    <source>
        <strain evidence="12">F231</strain>
    </source>
</reference>
<dbReference type="Gene3D" id="3.40.50.1460">
    <property type="match status" value="1"/>
</dbReference>
<feature type="active site" description="Nucleophile" evidence="8">
    <location>
        <position position="201"/>
    </location>
</feature>
<dbReference type="InterPro" id="IPR046427">
    <property type="entry name" value="Legumain_prodom_sf"/>
</dbReference>
<evidence type="ECO:0000256" key="7">
    <source>
        <dbReference type="ARBA" id="ARBA00023180"/>
    </source>
</evidence>
<dbReference type="CDD" id="cd21115">
    <property type="entry name" value="legumain_C"/>
    <property type="match status" value="1"/>
</dbReference>
<dbReference type="PIRSF" id="PIRSF500139">
    <property type="entry name" value="AE"/>
    <property type="match status" value="1"/>
</dbReference>
<dbReference type="Pfam" id="PF20985">
    <property type="entry name" value="Legum_prodom"/>
    <property type="match status" value="1"/>
</dbReference>
<dbReference type="FunFam" id="3.40.50.1460:FF:000005">
    <property type="entry name" value="Vacuolar-processing enzyme beta-isozyme"/>
    <property type="match status" value="1"/>
</dbReference>
<feature type="compositionally biased region" description="Polar residues" evidence="9">
    <location>
        <begin position="317"/>
        <end position="331"/>
    </location>
</feature>
<dbReference type="EMBL" id="JAXQNO010000001">
    <property type="protein sequence ID" value="KAK4804576.1"/>
    <property type="molecule type" value="Genomic_DNA"/>
</dbReference>
<organism evidence="12 13">
    <name type="scientific">Trapa natans</name>
    <name type="common">Water chestnut</name>
    <dbReference type="NCBI Taxonomy" id="22666"/>
    <lineage>
        <taxon>Eukaryota</taxon>
        <taxon>Viridiplantae</taxon>
        <taxon>Streptophyta</taxon>
        <taxon>Embryophyta</taxon>
        <taxon>Tracheophyta</taxon>
        <taxon>Spermatophyta</taxon>
        <taxon>Magnoliopsida</taxon>
        <taxon>eudicotyledons</taxon>
        <taxon>Gunneridae</taxon>
        <taxon>Pentapetalae</taxon>
        <taxon>rosids</taxon>
        <taxon>malvids</taxon>
        <taxon>Myrtales</taxon>
        <taxon>Lythraceae</taxon>
        <taxon>Trapa</taxon>
    </lineage>
</organism>
<comment type="similarity">
    <text evidence="1">Belongs to the peptidase C13 family.</text>
</comment>
<dbReference type="InterPro" id="IPR001096">
    <property type="entry name" value="Peptidase_C13"/>
</dbReference>
<evidence type="ECO:0000256" key="1">
    <source>
        <dbReference type="ARBA" id="ARBA00009941"/>
    </source>
</evidence>
<dbReference type="GO" id="GO:0005773">
    <property type="term" value="C:vacuole"/>
    <property type="evidence" value="ECO:0007669"/>
    <property type="project" value="GOC"/>
</dbReference>
<evidence type="ECO:0000256" key="10">
    <source>
        <dbReference type="SAM" id="SignalP"/>
    </source>
</evidence>
<feature type="chain" id="PRO_5042960666" description="Legumain prodomain domain-containing protein" evidence="10">
    <location>
        <begin position="26"/>
        <end position="470"/>
    </location>
</feature>
<evidence type="ECO:0000256" key="5">
    <source>
        <dbReference type="ARBA" id="ARBA00022807"/>
    </source>
</evidence>
<dbReference type="Gene3D" id="1.10.132.130">
    <property type="match status" value="1"/>
</dbReference>
<dbReference type="Pfam" id="PF01650">
    <property type="entry name" value="Peptidase_C13"/>
    <property type="match status" value="1"/>
</dbReference>
<dbReference type="InterPro" id="IPR043577">
    <property type="entry name" value="AE"/>
</dbReference>
<name>A0AAN7N4D7_TRANT</name>
<dbReference type="PANTHER" id="PTHR12000:SF50">
    <property type="entry name" value="VACUOLAR-PROCESSING ENZYME GAMMA-ISOZYME"/>
    <property type="match status" value="1"/>
</dbReference>
<evidence type="ECO:0000256" key="9">
    <source>
        <dbReference type="SAM" id="MobiDB-lite"/>
    </source>
</evidence>
<accession>A0AAN7N4D7</accession>
<evidence type="ECO:0000256" key="4">
    <source>
        <dbReference type="ARBA" id="ARBA00022801"/>
    </source>
</evidence>
<evidence type="ECO:0000256" key="2">
    <source>
        <dbReference type="ARBA" id="ARBA00022670"/>
    </source>
</evidence>
<keyword evidence="7" id="KW-0325">Glycoprotein</keyword>
<dbReference type="GO" id="GO:0051603">
    <property type="term" value="P:proteolysis involved in protein catabolic process"/>
    <property type="evidence" value="ECO:0007669"/>
    <property type="project" value="InterPro"/>
</dbReference>
<keyword evidence="2" id="KW-0645">Protease</keyword>
<dbReference type="PANTHER" id="PTHR12000">
    <property type="entry name" value="HEMOGLOBINASE FAMILY MEMBER"/>
    <property type="match status" value="1"/>
</dbReference>
<evidence type="ECO:0000313" key="13">
    <source>
        <dbReference type="Proteomes" id="UP001346149"/>
    </source>
</evidence>
<keyword evidence="13" id="KW-1185">Reference proteome</keyword>
<feature type="domain" description="Legumain prodomain" evidence="11">
    <location>
        <begin position="370"/>
        <end position="466"/>
    </location>
</feature>
<proteinExistence type="inferred from homology"/>
<dbReference type="InterPro" id="IPR048501">
    <property type="entry name" value="Legum_prodom"/>
</dbReference>
<feature type="signal peptide" evidence="10">
    <location>
        <begin position="1"/>
        <end position="25"/>
    </location>
</feature>
<dbReference type="PRINTS" id="PR00776">
    <property type="entry name" value="HEMOGLOBNASE"/>
</dbReference>
<sequence>MKSHRGFNVLLLLLLVLLCTNTGEGRRRHSDEGGAAAGSTKWAVLVAGSKGYDNYRHQADVCHAYQILKKGGLKDENIIVLMYDDIAYSKENPTPGIIINKPGGPDVYAGVPKDYTKSHVNTNNFYAILLGNKSALTGGSGKVVKSGPNDQIFVYYSDHGSKGVLGMPVGENVYAKDFMAVLKKKHYAGSYKSMVVYVEACEAGSMFKGLLPSNISVYVTTASNDEENSYGYYCPGDDDAAATATANALAAASSPDDYGTCLGDLYSIAWMEDSDMQDMNKETLKQQYDVVKNRTTRSHVMQYGYLGIENEFISNYMGQSDKNPRQHQQQHPVKPSPPVTANQHDATLLHLQHKIKKAAEGSAEKLRAQKRLRDELSYRDRVDRTMRSIEEALLNGRPNTGSNAAVRSAAQPVVDDWDCFKGMVRKYERSCGRLSSYGRKYTGAFASLCNAGVGEEKLAAVANLVCAHQQ</sequence>
<dbReference type="AlphaFoldDB" id="A0AAN7N4D7"/>
<protein>
    <recommendedName>
        <fullName evidence="11">Legumain prodomain domain-containing protein</fullName>
    </recommendedName>
</protein>
<evidence type="ECO:0000256" key="3">
    <source>
        <dbReference type="ARBA" id="ARBA00022729"/>
    </source>
</evidence>
<feature type="region of interest" description="Disordered" evidence="9">
    <location>
        <begin position="317"/>
        <end position="341"/>
    </location>
</feature>
<dbReference type="FunFam" id="1.10.132.130:FF:000001">
    <property type="entry name" value="Vacuolar-processing enzyme beta-isozyme"/>
    <property type="match status" value="1"/>
</dbReference>
<dbReference type="GO" id="GO:0006624">
    <property type="term" value="P:vacuolar protein processing"/>
    <property type="evidence" value="ECO:0007669"/>
    <property type="project" value="TreeGrafter"/>
</dbReference>
<dbReference type="Proteomes" id="UP001346149">
    <property type="component" value="Unassembled WGS sequence"/>
</dbReference>
<evidence type="ECO:0000259" key="11">
    <source>
        <dbReference type="Pfam" id="PF20985"/>
    </source>
</evidence>
<dbReference type="PIRSF" id="PIRSF019663">
    <property type="entry name" value="Legumain"/>
    <property type="match status" value="1"/>
</dbReference>